<dbReference type="Gene3D" id="3.10.50.30">
    <property type="entry name" value="Transcription elongation factor, GreA/GreB, C-terminal domain"/>
    <property type="match status" value="1"/>
</dbReference>
<evidence type="ECO:0000259" key="1">
    <source>
        <dbReference type="Pfam" id="PF01272"/>
    </source>
</evidence>
<dbReference type="Pfam" id="PF01272">
    <property type="entry name" value="GreA_GreB"/>
    <property type="match status" value="1"/>
</dbReference>
<gene>
    <name evidence="2" type="ORF">LCGC14_0068370</name>
</gene>
<reference evidence="2" key="1">
    <citation type="journal article" date="2015" name="Nature">
        <title>Complex archaea that bridge the gap between prokaryotes and eukaryotes.</title>
        <authorList>
            <person name="Spang A."/>
            <person name="Saw J.H."/>
            <person name="Jorgensen S.L."/>
            <person name="Zaremba-Niedzwiedzka K."/>
            <person name="Martijn J."/>
            <person name="Lind A.E."/>
            <person name="van Eijk R."/>
            <person name="Schleper C."/>
            <person name="Guy L."/>
            <person name="Ettema T.J."/>
        </authorList>
    </citation>
    <scope>NUCLEOTIDE SEQUENCE</scope>
</reference>
<dbReference type="InterPro" id="IPR023459">
    <property type="entry name" value="Tscrpt_elong_fac_GreA/B_fam"/>
</dbReference>
<dbReference type="InterPro" id="IPR036953">
    <property type="entry name" value="GreA/GreB_C_sf"/>
</dbReference>
<feature type="domain" description="Transcription elongation factor GreA/GreB C-terminal" evidence="1">
    <location>
        <begin position="55"/>
        <end position="128"/>
    </location>
</feature>
<dbReference type="GO" id="GO:0032784">
    <property type="term" value="P:regulation of DNA-templated transcription elongation"/>
    <property type="evidence" value="ECO:0007669"/>
    <property type="project" value="InterPro"/>
</dbReference>
<dbReference type="InterPro" id="IPR001437">
    <property type="entry name" value="Tscrpt_elong_fac_GreA/B_C"/>
</dbReference>
<comment type="caution">
    <text evidence="2">The sequence shown here is derived from an EMBL/GenBank/DDBJ whole genome shotgun (WGS) entry which is preliminary data.</text>
</comment>
<protein>
    <recommendedName>
        <fullName evidence="1">Transcription elongation factor GreA/GreB C-terminal domain-containing protein</fullName>
    </recommendedName>
</protein>
<dbReference type="GO" id="GO:0070063">
    <property type="term" value="F:RNA polymerase binding"/>
    <property type="evidence" value="ECO:0007669"/>
    <property type="project" value="InterPro"/>
</dbReference>
<dbReference type="GO" id="GO:0006354">
    <property type="term" value="P:DNA-templated transcription elongation"/>
    <property type="evidence" value="ECO:0007669"/>
    <property type="project" value="TreeGrafter"/>
</dbReference>
<dbReference type="PANTHER" id="PTHR30437:SF5">
    <property type="entry name" value="REGULATOR OF NUCLEOSIDE DIPHOSPHATE KINASE"/>
    <property type="match status" value="1"/>
</dbReference>
<dbReference type="GO" id="GO:0003677">
    <property type="term" value="F:DNA binding"/>
    <property type="evidence" value="ECO:0007669"/>
    <property type="project" value="InterPro"/>
</dbReference>
<sequence length="139" mass="15852">MKYGNLVIEKKEYVVLKRLMNLSGYYKDDTLRKSVQKLVGELETAIIRDASEMYEDVIRFNTTVTIVSENGWHKKFKLVMPTDSDIKNDKISILTPMGAAVMGYSEGDSVVWEFPSGEQKLTIEKVEQENAPINLNMVL</sequence>
<organism evidence="2">
    <name type="scientific">marine sediment metagenome</name>
    <dbReference type="NCBI Taxonomy" id="412755"/>
    <lineage>
        <taxon>unclassified sequences</taxon>
        <taxon>metagenomes</taxon>
        <taxon>ecological metagenomes</taxon>
    </lineage>
</organism>
<dbReference type="SUPFAM" id="SSF54534">
    <property type="entry name" value="FKBP-like"/>
    <property type="match status" value="1"/>
</dbReference>
<accession>A0A0F9Y3K3</accession>
<dbReference type="AlphaFoldDB" id="A0A0F9Y3K3"/>
<dbReference type="PANTHER" id="PTHR30437">
    <property type="entry name" value="TRANSCRIPTION ELONGATION FACTOR GREA"/>
    <property type="match status" value="1"/>
</dbReference>
<dbReference type="EMBL" id="LAZR01000016">
    <property type="protein sequence ID" value="KKO06417.1"/>
    <property type="molecule type" value="Genomic_DNA"/>
</dbReference>
<name>A0A0F9Y3K3_9ZZZZ</name>
<evidence type="ECO:0000313" key="2">
    <source>
        <dbReference type="EMBL" id="KKO06417.1"/>
    </source>
</evidence>
<proteinExistence type="predicted"/>